<dbReference type="PROSITE" id="PS50851">
    <property type="entry name" value="CHEW"/>
    <property type="match status" value="1"/>
</dbReference>
<dbReference type="SMART" id="SM00260">
    <property type="entry name" value="CheW"/>
    <property type="match status" value="1"/>
</dbReference>
<dbReference type="Pfam" id="PF01584">
    <property type="entry name" value="CheW"/>
    <property type="match status" value="1"/>
</dbReference>
<evidence type="ECO:0000259" key="1">
    <source>
        <dbReference type="PROSITE" id="PS50851"/>
    </source>
</evidence>
<accession>B4VZ90</accession>
<dbReference type="AlphaFoldDB" id="B4VZ90"/>
<dbReference type="InterPro" id="IPR002545">
    <property type="entry name" value="CheW-lke_dom"/>
</dbReference>
<proteinExistence type="predicted"/>
<dbReference type="SUPFAM" id="SSF50341">
    <property type="entry name" value="CheW-like"/>
    <property type="match status" value="1"/>
</dbReference>
<dbReference type="InterPro" id="IPR036061">
    <property type="entry name" value="CheW-like_dom_sf"/>
</dbReference>
<dbReference type="HOGENOM" id="CLU_129738_0_0_3"/>
<dbReference type="STRING" id="118168.MC7420_4983"/>
<protein>
    <recommendedName>
        <fullName evidence="1">CheW-like domain-containing protein</fullName>
    </recommendedName>
</protein>
<dbReference type="EMBL" id="DS989862">
    <property type="protein sequence ID" value="EDX72710.1"/>
    <property type="molecule type" value="Genomic_DNA"/>
</dbReference>
<sequence>MNTQSKGNQSVLSEKTTRETKQVLKLILFTLGNLHLALPIESVYKILNRAPVHGSGMNQVGVTHSGEEEITVIDLYQRFFKESLPEAANGGGYLVTMQNKTGELYGIPVADAPILIDVPLSAIRLLPESYRRSDTVNIARHVAVIPQDSGAKTIFLLDVDLLLPT</sequence>
<evidence type="ECO:0000313" key="3">
    <source>
        <dbReference type="Proteomes" id="UP000003835"/>
    </source>
</evidence>
<dbReference type="eggNOG" id="COG0835">
    <property type="taxonomic scope" value="Bacteria"/>
</dbReference>
<gene>
    <name evidence="2" type="ORF">MC7420_4983</name>
</gene>
<dbReference type="GO" id="GO:0007165">
    <property type="term" value="P:signal transduction"/>
    <property type="evidence" value="ECO:0007669"/>
    <property type="project" value="InterPro"/>
</dbReference>
<evidence type="ECO:0000313" key="2">
    <source>
        <dbReference type="EMBL" id="EDX72710.1"/>
    </source>
</evidence>
<organism evidence="2 3">
    <name type="scientific">Coleofasciculus chthonoplastes PCC 7420</name>
    <dbReference type="NCBI Taxonomy" id="118168"/>
    <lineage>
        <taxon>Bacteria</taxon>
        <taxon>Bacillati</taxon>
        <taxon>Cyanobacteriota</taxon>
        <taxon>Cyanophyceae</taxon>
        <taxon>Coleofasciculales</taxon>
        <taxon>Coleofasciculaceae</taxon>
        <taxon>Coleofasciculus</taxon>
    </lineage>
</organism>
<name>B4VZ90_9CYAN</name>
<keyword evidence="3" id="KW-1185">Reference proteome</keyword>
<reference evidence="2 3" key="1">
    <citation type="submission" date="2008-07" db="EMBL/GenBank/DDBJ databases">
        <authorList>
            <person name="Tandeau de Marsac N."/>
            <person name="Ferriera S."/>
            <person name="Johnson J."/>
            <person name="Kravitz S."/>
            <person name="Beeson K."/>
            <person name="Sutton G."/>
            <person name="Rogers Y.-H."/>
            <person name="Friedman R."/>
            <person name="Frazier M."/>
            <person name="Venter J.C."/>
        </authorList>
    </citation>
    <scope>NUCLEOTIDE SEQUENCE [LARGE SCALE GENOMIC DNA]</scope>
    <source>
        <strain evidence="2 3">PCC 7420</strain>
    </source>
</reference>
<feature type="domain" description="CheW-like" evidence="1">
    <location>
        <begin position="23"/>
        <end position="165"/>
    </location>
</feature>
<dbReference type="GO" id="GO:0006935">
    <property type="term" value="P:chemotaxis"/>
    <property type="evidence" value="ECO:0007669"/>
    <property type="project" value="InterPro"/>
</dbReference>
<dbReference type="Proteomes" id="UP000003835">
    <property type="component" value="Unassembled WGS sequence"/>
</dbReference>